<organism evidence="3 4">
    <name type="scientific">Stakelama saccharophila</name>
    <dbReference type="NCBI Taxonomy" id="3075605"/>
    <lineage>
        <taxon>Bacteria</taxon>
        <taxon>Pseudomonadati</taxon>
        <taxon>Pseudomonadota</taxon>
        <taxon>Alphaproteobacteria</taxon>
        <taxon>Sphingomonadales</taxon>
        <taxon>Sphingomonadaceae</taxon>
        <taxon>Stakelama</taxon>
    </lineage>
</organism>
<keyword evidence="1" id="KW-0233">DNA recombination</keyword>
<evidence type="ECO:0008006" key="5">
    <source>
        <dbReference type="Google" id="ProtNLM"/>
    </source>
</evidence>
<evidence type="ECO:0000313" key="3">
    <source>
        <dbReference type="EMBL" id="WNO53161.1"/>
    </source>
</evidence>
<evidence type="ECO:0000313" key="4">
    <source>
        <dbReference type="Proteomes" id="UP001302249"/>
    </source>
</evidence>
<proteinExistence type="predicted"/>
<feature type="region of interest" description="Disordered" evidence="2">
    <location>
        <begin position="384"/>
        <end position="416"/>
    </location>
</feature>
<dbReference type="SUPFAM" id="SSF56349">
    <property type="entry name" value="DNA breaking-rejoining enzymes"/>
    <property type="match status" value="1"/>
</dbReference>
<reference evidence="3 4" key="1">
    <citation type="submission" date="2023-09" db="EMBL/GenBank/DDBJ databases">
        <authorList>
            <person name="Rey-Velasco X."/>
        </authorList>
    </citation>
    <scope>NUCLEOTIDE SEQUENCE [LARGE SCALE GENOMIC DNA]</scope>
    <source>
        <strain evidence="3 4">W311</strain>
    </source>
</reference>
<dbReference type="InterPro" id="IPR013762">
    <property type="entry name" value="Integrase-like_cat_sf"/>
</dbReference>
<feature type="compositionally biased region" description="Basic residues" evidence="2">
    <location>
        <begin position="655"/>
        <end position="665"/>
    </location>
</feature>
<feature type="region of interest" description="Disordered" evidence="2">
    <location>
        <begin position="644"/>
        <end position="665"/>
    </location>
</feature>
<dbReference type="EMBL" id="CP135076">
    <property type="protein sequence ID" value="WNO53161.1"/>
    <property type="molecule type" value="Genomic_DNA"/>
</dbReference>
<dbReference type="Gene3D" id="1.10.443.10">
    <property type="entry name" value="Intergrase catalytic core"/>
    <property type="match status" value="1"/>
</dbReference>
<dbReference type="InterPro" id="IPR011010">
    <property type="entry name" value="DNA_brk_join_enz"/>
</dbReference>
<accession>A0ABZ0B7S2</accession>
<sequence length="665" mass="74884">MALQNLRLRGGTYHWRRKITVRGHAIPLSMALNTGSFYHARSIAAKLEAMLEDLRVAYGQEGTVVQAAQLKQVFKDALRWQLRRIQTDQIASPLPSDDHARANSIHAEAWRFLAQNGTDAPWTIDEHDRLLDAGWSNADAMQVATFLFDNTNGAPVSGRQIDQYADSFGIAKTETNVSALKRIICEARAAACRKATETLSPENFDYSDWVDEAMEVDDPLAFEEAGDADADADPSPPPQSHPKETMASAPPETEQAVARSDNKKLLRDACEDCISAYVAEGAWSDDTVKQVRTAITLFDYACGTDGYVEDVSKKDVLEFKSLCREIPNRWGRTTDEQKRGIIASLERAASLPAEEVGISQITMNKHISWIDTVLQFAASDQGGEHRTADDISWKQARQGLGKRKQSQRKRDRDRRANWTHQEIKRLLSAPIWTGCAHLDDRLNPGKEIYHDGWYWLPLMLALYGGRSAELVALPMSDIHEDQPIPFFQIDYTEDRDLKNVQSIRKLPIHPELIRLGFIDYVSEMRALGHKFAFPEMRAPGASSFASTFYKSAFKHLRKWAFPQGTAWRHKVGGAWIDKDTHSFRGAASSVMKGKVEDSVRCDILGHEGETETARTYDEEAELSVKLDALKPLSLFTKHIEPVRPVRLRPADRQKHGARRGRPKKK</sequence>
<dbReference type="RefSeq" id="WP_313914349.1">
    <property type="nucleotide sequence ID" value="NZ_CP135076.1"/>
</dbReference>
<dbReference type="Proteomes" id="UP001302249">
    <property type="component" value="Chromosome"/>
</dbReference>
<feature type="region of interest" description="Disordered" evidence="2">
    <location>
        <begin position="226"/>
        <end position="261"/>
    </location>
</feature>
<name>A0ABZ0B7S2_9SPHN</name>
<evidence type="ECO:0000256" key="1">
    <source>
        <dbReference type="ARBA" id="ARBA00023172"/>
    </source>
</evidence>
<evidence type="ECO:0000256" key="2">
    <source>
        <dbReference type="SAM" id="MobiDB-lite"/>
    </source>
</evidence>
<protein>
    <recommendedName>
        <fullName evidence="5">Integrase</fullName>
    </recommendedName>
</protein>
<gene>
    <name evidence="3" type="ORF">RPR59_11990</name>
</gene>
<feature type="compositionally biased region" description="Basic and acidic residues" evidence="2">
    <location>
        <begin position="644"/>
        <end position="654"/>
    </location>
</feature>
<keyword evidence="4" id="KW-1185">Reference proteome</keyword>